<name>A0A291AV31_9CAUD</name>
<gene>
    <name evidence="2" type="primary">73</name>
    <name evidence="2" type="ORF">OKCENTRAL2016_73</name>
</gene>
<feature type="region of interest" description="Disordered" evidence="1">
    <location>
        <begin position="20"/>
        <end position="47"/>
    </location>
</feature>
<feature type="compositionally biased region" description="Basic residues" evidence="1">
    <location>
        <begin position="38"/>
        <end position="47"/>
    </location>
</feature>
<evidence type="ECO:0000256" key="1">
    <source>
        <dbReference type="SAM" id="MobiDB-lite"/>
    </source>
</evidence>
<organism evidence="2 3">
    <name type="scientific">Mycobacterium phage OKCentral2016</name>
    <dbReference type="NCBI Taxonomy" id="2040289"/>
    <lineage>
        <taxon>Viruses</taxon>
        <taxon>Duplodnaviria</taxon>
        <taxon>Heunggongvirae</taxon>
        <taxon>Uroviricota</taxon>
        <taxon>Caudoviricetes</taxon>
        <taxon>Fromanvirus</taxon>
        <taxon>Fromanvirus goose</taxon>
    </lineage>
</organism>
<protein>
    <submittedName>
        <fullName evidence="2">Uncharacterized protein</fullName>
    </submittedName>
</protein>
<dbReference type="Proteomes" id="UP000223409">
    <property type="component" value="Genome"/>
</dbReference>
<reference evidence="2 3" key="1">
    <citation type="submission" date="2017-08" db="EMBL/GenBank/DDBJ databases">
        <authorList>
            <person name="Patton C.J."/>
            <person name="Kotturi H."/>
            <person name="Stoner T.H."/>
            <person name="Garlena R.A."/>
            <person name="Russell D.A."/>
            <person name="Hatfull G.F."/>
        </authorList>
    </citation>
    <scope>NUCLEOTIDE SEQUENCE [LARGE SCALE GENOMIC DNA]</scope>
</reference>
<evidence type="ECO:0000313" key="3">
    <source>
        <dbReference type="Proteomes" id="UP000223409"/>
    </source>
</evidence>
<evidence type="ECO:0000313" key="2">
    <source>
        <dbReference type="EMBL" id="ATE84812.1"/>
    </source>
</evidence>
<dbReference type="EMBL" id="MF773750">
    <property type="protein sequence ID" value="ATE84812.1"/>
    <property type="molecule type" value="Genomic_DNA"/>
</dbReference>
<sequence>MPQPRPADLAYRKALGLREDEPLPKAHGAVTRNAASLKRPRKTAIYR</sequence>
<accession>A0A291AV31</accession>
<proteinExistence type="predicted"/>